<dbReference type="AlphaFoldDB" id="A0A1V6YQ32"/>
<gene>
    <name evidence="2" type="ORF">PENNAL_c0014G10691</name>
</gene>
<feature type="compositionally biased region" description="Acidic residues" evidence="1">
    <location>
        <begin position="184"/>
        <end position="207"/>
    </location>
</feature>
<accession>A0A1V6YQ32</accession>
<name>A0A1V6YQ32_PENNA</name>
<comment type="caution">
    <text evidence="2">The sequence shown here is derived from an EMBL/GenBank/DDBJ whole genome shotgun (WGS) entry which is preliminary data.</text>
</comment>
<sequence>MLEPSHLKGKSVFAVRPTPAPSSHVYSSLTIFRVLPPSWLQETLANLPYPGSPSPSLGVSNNTSAKKRKAIEHSTDAPASKAGRKDDQSSTQTHSLTGPEYDRAWYSSPLDNPSVGSRKNYHQKRVALRSLKSVKHRIDHDIAKLAGFLTKSGHIDSSSEGGDDSDAENVFAGFELMKVRVEDELQDEKEDEEDEGQREEGDENGED</sequence>
<keyword evidence="3" id="KW-1185">Reference proteome</keyword>
<evidence type="ECO:0000256" key="1">
    <source>
        <dbReference type="SAM" id="MobiDB-lite"/>
    </source>
</evidence>
<dbReference type="Proteomes" id="UP000191691">
    <property type="component" value="Unassembled WGS sequence"/>
</dbReference>
<feature type="region of interest" description="Disordered" evidence="1">
    <location>
        <begin position="181"/>
        <end position="207"/>
    </location>
</feature>
<reference evidence="3" key="1">
    <citation type="journal article" date="2017" name="Nat. Microbiol.">
        <title>Global analysis of biosynthetic gene clusters reveals vast potential of secondary metabolite production in Penicillium species.</title>
        <authorList>
            <person name="Nielsen J.C."/>
            <person name="Grijseels S."/>
            <person name="Prigent S."/>
            <person name="Ji B."/>
            <person name="Dainat J."/>
            <person name="Nielsen K.F."/>
            <person name="Frisvad J.C."/>
            <person name="Workman M."/>
            <person name="Nielsen J."/>
        </authorList>
    </citation>
    <scope>NUCLEOTIDE SEQUENCE [LARGE SCALE GENOMIC DNA]</scope>
    <source>
        <strain evidence="3">IBT 13039</strain>
    </source>
</reference>
<proteinExistence type="predicted"/>
<protein>
    <submittedName>
        <fullName evidence="2">Uncharacterized protein</fullName>
    </submittedName>
</protein>
<organism evidence="2 3">
    <name type="scientific">Penicillium nalgiovense</name>
    <dbReference type="NCBI Taxonomy" id="60175"/>
    <lineage>
        <taxon>Eukaryota</taxon>
        <taxon>Fungi</taxon>
        <taxon>Dikarya</taxon>
        <taxon>Ascomycota</taxon>
        <taxon>Pezizomycotina</taxon>
        <taxon>Eurotiomycetes</taxon>
        <taxon>Eurotiomycetidae</taxon>
        <taxon>Eurotiales</taxon>
        <taxon>Aspergillaceae</taxon>
        <taxon>Penicillium</taxon>
    </lineage>
</organism>
<evidence type="ECO:0000313" key="3">
    <source>
        <dbReference type="Proteomes" id="UP000191691"/>
    </source>
</evidence>
<feature type="region of interest" description="Disordered" evidence="1">
    <location>
        <begin position="51"/>
        <end position="121"/>
    </location>
</feature>
<dbReference type="EMBL" id="MOOB01000014">
    <property type="protein sequence ID" value="OQE89424.1"/>
    <property type="molecule type" value="Genomic_DNA"/>
</dbReference>
<evidence type="ECO:0000313" key="2">
    <source>
        <dbReference type="EMBL" id="OQE89424.1"/>
    </source>
</evidence>